<reference evidence="2" key="1">
    <citation type="submission" date="2021-05" db="EMBL/GenBank/DDBJ databases">
        <authorList>
            <person name="Alioto T."/>
            <person name="Alioto T."/>
            <person name="Gomez Garrido J."/>
        </authorList>
    </citation>
    <scope>NUCLEOTIDE SEQUENCE</scope>
</reference>
<evidence type="ECO:0000313" key="2">
    <source>
        <dbReference type="EMBL" id="CAG6763018.1"/>
    </source>
</evidence>
<accession>A0A8D9EQT5</accession>
<organism evidence="2">
    <name type="scientific">Cacopsylla melanoneura</name>
    <dbReference type="NCBI Taxonomy" id="428564"/>
    <lineage>
        <taxon>Eukaryota</taxon>
        <taxon>Metazoa</taxon>
        <taxon>Ecdysozoa</taxon>
        <taxon>Arthropoda</taxon>
        <taxon>Hexapoda</taxon>
        <taxon>Insecta</taxon>
        <taxon>Pterygota</taxon>
        <taxon>Neoptera</taxon>
        <taxon>Paraneoptera</taxon>
        <taxon>Hemiptera</taxon>
        <taxon>Sternorrhyncha</taxon>
        <taxon>Psylloidea</taxon>
        <taxon>Psyllidae</taxon>
        <taxon>Psyllinae</taxon>
        <taxon>Cacopsylla</taxon>
    </lineage>
</organism>
<dbReference type="EMBL" id="HBUF01562521">
    <property type="protein sequence ID" value="CAG6763018.1"/>
    <property type="molecule type" value="Transcribed_RNA"/>
</dbReference>
<dbReference type="SUPFAM" id="SSF53850">
    <property type="entry name" value="Periplasmic binding protein-like II"/>
    <property type="match status" value="1"/>
</dbReference>
<dbReference type="PROSITE" id="PS51408">
    <property type="entry name" value="TRANSFERRIN_LIKE_4"/>
    <property type="match status" value="1"/>
</dbReference>
<name>A0A8D9EQT5_9HEMI</name>
<evidence type="ECO:0000259" key="1">
    <source>
        <dbReference type="PROSITE" id="PS51408"/>
    </source>
</evidence>
<sequence length="136" mass="15369">MAFTKNPHRAPKNPQKTDFFRKNPQMTAILGKKSFYFGFWSSNNDKKKTQYVVVVNYEPAGNIEDPEKCDYPDKNSGYEGALNCLTGKNGGDIAWPKIKFVKEYFGLTPDSKGRITRYGRATDILAVTGSFLLRTV</sequence>
<proteinExistence type="predicted"/>
<dbReference type="Gene3D" id="3.40.190.10">
    <property type="entry name" value="Periplasmic binding protein-like II"/>
    <property type="match status" value="1"/>
</dbReference>
<dbReference type="AlphaFoldDB" id="A0A8D9EQT5"/>
<dbReference type="InterPro" id="IPR001156">
    <property type="entry name" value="Transferrin-like_dom"/>
</dbReference>
<feature type="domain" description="Transferrin-like" evidence="1">
    <location>
        <begin position="1"/>
        <end position="136"/>
    </location>
</feature>
<protein>
    <submittedName>
        <fullName evidence="2">Transferrin</fullName>
    </submittedName>
</protein>